<organism evidence="1">
    <name type="scientific">marine sediment metagenome</name>
    <dbReference type="NCBI Taxonomy" id="412755"/>
    <lineage>
        <taxon>unclassified sequences</taxon>
        <taxon>metagenomes</taxon>
        <taxon>ecological metagenomes</taxon>
    </lineage>
</organism>
<comment type="caution">
    <text evidence="1">The sequence shown here is derived from an EMBL/GenBank/DDBJ whole genome shotgun (WGS) entry which is preliminary data.</text>
</comment>
<sequence>MIDVSKKLEDNSLRSLKNKIINLLSSSDSSEIIALSEQLKDIFREWLVSYDEWNPYNLASKDGIGRLKLILDKYSSIIEDGFTKDFVLRTYKFVRDGTSIDFTDQDMSKIIKLKEELEEFFFISHVHTKDNSHNSLFISRFKNWLESPLEQ</sequence>
<name>A0A0F8WV55_9ZZZZ</name>
<gene>
    <name evidence="1" type="ORF">LCGC14_3023050</name>
</gene>
<reference evidence="1" key="1">
    <citation type="journal article" date="2015" name="Nature">
        <title>Complex archaea that bridge the gap between prokaryotes and eukaryotes.</title>
        <authorList>
            <person name="Spang A."/>
            <person name="Saw J.H."/>
            <person name="Jorgensen S.L."/>
            <person name="Zaremba-Niedzwiedzka K."/>
            <person name="Martijn J."/>
            <person name="Lind A.E."/>
            <person name="van Eijk R."/>
            <person name="Schleper C."/>
            <person name="Guy L."/>
            <person name="Ettema T.J."/>
        </authorList>
    </citation>
    <scope>NUCLEOTIDE SEQUENCE</scope>
</reference>
<evidence type="ECO:0000313" key="1">
    <source>
        <dbReference type="EMBL" id="KKK60568.1"/>
    </source>
</evidence>
<accession>A0A0F8WV55</accession>
<proteinExistence type="predicted"/>
<protein>
    <submittedName>
        <fullName evidence="1">Uncharacterized protein</fullName>
    </submittedName>
</protein>
<dbReference type="EMBL" id="LAZR01062903">
    <property type="protein sequence ID" value="KKK60568.1"/>
    <property type="molecule type" value="Genomic_DNA"/>
</dbReference>
<dbReference type="AlphaFoldDB" id="A0A0F8WV55"/>